<protein>
    <submittedName>
        <fullName evidence="1">Uncharacterized protein</fullName>
    </submittedName>
</protein>
<dbReference type="Proteomes" id="UP001549320">
    <property type="component" value="Unassembled WGS sequence"/>
</dbReference>
<feature type="non-terminal residue" evidence="1">
    <location>
        <position position="1"/>
    </location>
</feature>
<proteinExistence type="predicted"/>
<accession>A0ABV2QD31</accession>
<sequence length="40" mass="4236">KGCQARGRHALLWLACVHEYTALTTPSLAPPGLATRGGFN</sequence>
<organism evidence="1 2">
    <name type="scientific">Ottowia thiooxydans</name>
    <dbReference type="NCBI Taxonomy" id="219182"/>
    <lineage>
        <taxon>Bacteria</taxon>
        <taxon>Pseudomonadati</taxon>
        <taxon>Pseudomonadota</taxon>
        <taxon>Betaproteobacteria</taxon>
        <taxon>Burkholderiales</taxon>
        <taxon>Comamonadaceae</taxon>
        <taxon>Ottowia</taxon>
    </lineage>
</organism>
<gene>
    <name evidence="1" type="ORF">ABIE13_003958</name>
</gene>
<evidence type="ECO:0000313" key="2">
    <source>
        <dbReference type="Proteomes" id="UP001549320"/>
    </source>
</evidence>
<evidence type="ECO:0000313" key="1">
    <source>
        <dbReference type="EMBL" id="MET4578842.1"/>
    </source>
</evidence>
<reference evidence="1 2" key="1">
    <citation type="submission" date="2024-06" db="EMBL/GenBank/DDBJ databases">
        <title>Sorghum-associated microbial communities from plants grown in Nebraska, USA.</title>
        <authorList>
            <person name="Schachtman D."/>
        </authorList>
    </citation>
    <scope>NUCLEOTIDE SEQUENCE [LARGE SCALE GENOMIC DNA]</scope>
    <source>
        <strain evidence="1 2">2709</strain>
    </source>
</reference>
<name>A0ABV2QD31_9BURK</name>
<comment type="caution">
    <text evidence="1">The sequence shown here is derived from an EMBL/GenBank/DDBJ whole genome shotgun (WGS) entry which is preliminary data.</text>
</comment>
<dbReference type="EMBL" id="JBEPSH010000007">
    <property type="protein sequence ID" value="MET4578842.1"/>
    <property type="molecule type" value="Genomic_DNA"/>
</dbReference>
<keyword evidence="2" id="KW-1185">Reference proteome</keyword>